<sequence length="96" mass="10400">MRTETGVHGRVTVGMREVTGGHEYNNRGTAYSNRCMRAVTGGHAYSNRGHARSNKGTWVLLQGYMLTVTGSMRTVTGGMHAVTGGRAYSYRGTCVQ</sequence>
<reference evidence="1" key="1">
    <citation type="journal article" date="2019" name="bioRxiv">
        <title>The Genome of the Zebra Mussel, Dreissena polymorpha: A Resource for Invasive Species Research.</title>
        <authorList>
            <person name="McCartney M.A."/>
            <person name="Auch B."/>
            <person name="Kono T."/>
            <person name="Mallez S."/>
            <person name="Zhang Y."/>
            <person name="Obille A."/>
            <person name="Becker A."/>
            <person name="Abrahante J.E."/>
            <person name="Garbe J."/>
            <person name="Badalamenti J.P."/>
            <person name="Herman A."/>
            <person name="Mangelson H."/>
            <person name="Liachko I."/>
            <person name="Sullivan S."/>
            <person name="Sone E.D."/>
            <person name="Koren S."/>
            <person name="Silverstein K.A.T."/>
            <person name="Beckman K.B."/>
            <person name="Gohl D.M."/>
        </authorList>
    </citation>
    <scope>NUCLEOTIDE SEQUENCE</scope>
    <source>
        <strain evidence="1">Duluth1</strain>
        <tissue evidence="1">Whole animal</tissue>
    </source>
</reference>
<protein>
    <submittedName>
        <fullName evidence="1">Uncharacterized protein</fullName>
    </submittedName>
</protein>
<evidence type="ECO:0000313" key="2">
    <source>
        <dbReference type="Proteomes" id="UP000828390"/>
    </source>
</evidence>
<organism evidence="1 2">
    <name type="scientific">Dreissena polymorpha</name>
    <name type="common">Zebra mussel</name>
    <name type="synonym">Mytilus polymorpha</name>
    <dbReference type="NCBI Taxonomy" id="45954"/>
    <lineage>
        <taxon>Eukaryota</taxon>
        <taxon>Metazoa</taxon>
        <taxon>Spiralia</taxon>
        <taxon>Lophotrochozoa</taxon>
        <taxon>Mollusca</taxon>
        <taxon>Bivalvia</taxon>
        <taxon>Autobranchia</taxon>
        <taxon>Heteroconchia</taxon>
        <taxon>Euheterodonta</taxon>
        <taxon>Imparidentia</taxon>
        <taxon>Neoheterodontei</taxon>
        <taxon>Myida</taxon>
        <taxon>Dreissenoidea</taxon>
        <taxon>Dreissenidae</taxon>
        <taxon>Dreissena</taxon>
    </lineage>
</organism>
<evidence type="ECO:0000313" key="1">
    <source>
        <dbReference type="EMBL" id="KAH3775351.1"/>
    </source>
</evidence>
<dbReference type="EMBL" id="JAIWYP010000009">
    <property type="protein sequence ID" value="KAH3775351.1"/>
    <property type="molecule type" value="Genomic_DNA"/>
</dbReference>
<comment type="caution">
    <text evidence="1">The sequence shown here is derived from an EMBL/GenBank/DDBJ whole genome shotgun (WGS) entry which is preliminary data.</text>
</comment>
<reference evidence="1" key="2">
    <citation type="submission" date="2020-11" db="EMBL/GenBank/DDBJ databases">
        <authorList>
            <person name="McCartney M.A."/>
            <person name="Auch B."/>
            <person name="Kono T."/>
            <person name="Mallez S."/>
            <person name="Becker A."/>
            <person name="Gohl D.M."/>
            <person name="Silverstein K.A.T."/>
            <person name="Koren S."/>
            <person name="Bechman K.B."/>
            <person name="Herman A."/>
            <person name="Abrahante J.E."/>
            <person name="Garbe J."/>
        </authorList>
    </citation>
    <scope>NUCLEOTIDE SEQUENCE</scope>
    <source>
        <strain evidence="1">Duluth1</strain>
        <tissue evidence="1">Whole animal</tissue>
    </source>
</reference>
<name>A0A9D4E8X0_DREPO</name>
<keyword evidence="2" id="KW-1185">Reference proteome</keyword>
<accession>A0A9D4E8X0</accession>
<dbReference type="Proteomes" id="UP000828390">
    <property type="component" value="Unassembled WGS sequence"/>
</dbReference>
<dbReference type="AlphaFoldDB" id="A0A9D4E8X0"/>
<proteinExistence type="predicted"/>
<gene>
    <name evidence="1" type="ORF">DPMN_176752</name>
</gene>